<dbReference type="Pfam" id="PF03583">
    <property type="entry name" value="LIP"/>
    <property type="match status" value="1"/>
</dbReference>
<dbReference type="SUPFAM" id="SSF53474">
    <property type="entry name" value="alpha/beta-Hydrolases"/>
    <property type="match status" value="1"/>
</dbReference>
<dbReference type="InterPro" id="IPR029058">
    <property type="entry name" value="AB_hydrolase_fold"/>
</dbReference>
<dbReference type="InterPro" id="IPR005152">
    <property type="entry name" value="Lipase_secreted"/>
</dbReference>
<keyword evidence="1" id="KW-0378">Hydrolase</keyword>
<accession>A0A9P8EFB6</accession>
<dbReference type="Proteomes" id="UP000779574">
    <property type="component" value="Unassembled WGS sequence"/>
</dbReference>
<dbReference type="Gene3D" id="3.40.50.1820">
    <property type="entry name" value="alpha/beta hydrolase"/>
    <property type="match status" value="1"/>
</dbReference>
<evidence type="ECO:0000313" key="4">
    <source>
        <dbReference type="Proteomes" id="UP000779574"/>
    </source>
</evidence>
<reference evidence="3" key="1">
    <citation type="journal article" date="2021" name="J Fungi (Basel)">
        <title>Virulence traits and population genomics of the black yeast Aureobasidium melanogenum.</title>
        <authorList>
            <person name="Cernosa A."/>
            <person name="Sun X."/>
            <person name="Gostincar C."/>
            <person name="Fang C."/>
            <person name="Gunde-Cimerman N."/>
            <person name="Song Z."/>
        </authorList>
    </citation>
    <scope>NUCLEOTIDE SEQUENCE</scope>
    <source>
        <strain evidence="3">EXF-9911</strain>
    </source>
</reference>
<evidence type="ECO:0000256" key="2">
    <source>
        <dbReference type="SAM" id="SignalP"/>
    </source>
</evidence>
<dbReference type="OrthoDB" id="2373480at2759"/>
<feature type="chain" id="PRO_5040309358" evidence="2">
    <location>
        <begin position="20"/>
        <end position="433"/>
    </location>
</feature>
<name>A0A9P8EFB6_AURME</name>
<sequence length="433" mass="45533">MRVTSISLVLAATIVAVASVTLPSQDPFYVQPANISEYAPGGVIRMRQVSANISGLIAGRQSLGSLKALYQILYRTTDNLNNAVAAVTSVLVPENANPNKLLAYQTAYDTANPDSVPSYAFQSGANVTETSDIVFIIAALDQGVYVVSPDYEGLDGYYTEGIIAGHATLDSVRAAFNTADVTGLSTSAKYAAWGYSGGSLASEWAAELQAQYAPELKFQGFALGGLIPNITNVLLTINQGLFAGLAFSGITGLSRAYPEFNATLRSNLVPSQAAEFFTIGDSSLANAASLGGFKNLFSYFTSGRAFLDDPIVQSVLSKSGFMGAHGIPQAPLFIYKAAADEISPAADTTKLVNKFCATNDVSIEYHIDLIGEHVTEAITGSASALAWILDRLDGKNVSKPGQCTTEYVLLSSASLQTSLVLDDVLVAALKALL</sequence>
<dbReference type="PIRSF" id="PIRSF029171">
    <property type="entry name" value="Esterase_LipA"/>
    <property type="match status" value="1"/>
</dbReference>
<feature type="signal peptide" evidence="2">
    <location>
        <begin position="1"/>
        <end position="19"/>
    </location>
</feature>
<comment type="caution">
    <text evidence="3">The sequence shown here is derived from an EMBL/GenBank/DDBJ whole genome shotgun (WGS) entry which is preliminary data.</text>
</comment>
<dbReference type="PANTHER" id="PTHR34853:SF5">
    <property type="entry name" value="LIP-DOMAIN-CONTAINING PROTEIN-RELATED"/>
    <property type="match status" value="1"/>
</dbReference>
<gene>
    <name evidence="3" type="ORF">KCU76_g9789</name>
</gene>
<proteinExistence type="predicted"/>
<protein>
    <submittedName>
        <fullName evidence="3">Secretory lipase</fullName>
    </submittedName>
</protein>
<dbReference type="GO" id="GO:0016042">
    <property type="term" value="P:lipid catabolic process"/>
    <property type="evidence" value="ECO:0007669"/>
    <property type="project" value="InterPro"/>
</dbReference>
<keyword evidence="2" id="KW-0732">Signal</keyword>
<dbReference type="Gene3D" id="1.10.260.130">
    <property type="match status" value="1"/>
</dbReference>
<dbReference type="PANTHER" id="PTHR34853">
    <property type="match status" value="1"/>
</dbReference>
<dbReference type="EMBL" id="JAHFXF010000415">
    <property type="protein sequence ID" value="KAG9688189.1"/>
    <property type="molecule type" value="Genomic_DNA"/>
</dbReference>
<evidence type="ECO:0000256" key="1">
    <source>
        <dbReference type="ARBA" id="ARBA00022801"/>
    </source>
</evidence>
<dbReference type="GO" id="GO:0004806">
    <property type="term" value="F:triacylglycerol lipase activity"/>
    <property type="evidence" value="ECO:0007669"/>
    <property type="project" value="InterPro"/>
</dbReference>
<reference evidence="3" key="2">
    <citation type="submission" date="2021-08" db="EMBL/GenBank/DDBJ databases">
        <authorList>
            <person name="Gostincar C."/>
            <person name="Sun X."/>
            <person name="Song Z."/>
            <person name="Gunde-Cimerman N."/>
        </authorList>
    </citation>
    <scope>NUCLEOTIDE SEQUENCE</scope>
    <source>
        <strain evidence="3">EXF-9911</strain>
    </source>
</reference>
<dbReference type="AlphaFoldDB" id="A0A9P8EFB6"/>
<organism evidence="3 4">
    <name type="scientific">Aureobasidium melanogenum</name>
    <name type="common">Aureobasidium pullulans var. melanogenum</name>
    <dbReference type="NCBI Taxonomy" id="46634"/>
    <lineage>
        <taxon>Eukaryota</taxon>
        <taxon>Fungi</taxon>
        <taxon>Dikarya</taxon>
        <taxon>Ascomycota</taxon>
        <taxon>Pezizomycotina</taxon>
        <taxon>Dothideomycetes</taxon>
        <taxon>Dothideomycetidae</taxon>
        <taxon>Dothideales</taxon>
        <taxon>Saccotheciaceae</taxon>
        <taxon>Aureobasidium</taxon>
    </lineage>
</organism>
<feature type="non-terminal residue" evidence="3">
    <location>
        <position position="433"/>
    </location>
</feature>
<evidence type="ECO:0000313" key="3">
    <source>
        <dbReference type="EMBL" id="KAG9688189.1"/>
    </source>
</evidence>